<name>A0A1G9K3H8_STREI</name>
<protein>
    <submittedName>
        <fullName evidence="6">ABC-2 type transport system ATP-binding protein</fullName>
    </submittedName>
</protein>
<keyword evidence="2" id="KW-0813">Transport</keyword>
<dbReference type="SUPFAM" id="SSF52540">
    <property type="entry name" value="P-loop containing nucleoside triphosphate hydrolases"/>
    <property type="match status" value="1"/>
</dbReference>
<proteinExistence type="inferred from homology"/>
<dbReference type="SMART" id="SM00382">
    <property type="entry name" value="AAA"/>
    <property type="match status" value="1"/>
</dbReference>
<evidence type="ECO:0000313" key="6">
    <source>
        <dbReference type="EMBL" id="SDL44460.1"/>
    </source>
</evidence>
<dbReference type="Gene3D" id="3.40.50.300">
    <property type="entry name" value="P-loop containing nucleotide triphosphate hydrolases"/>
    <property type="match status" value="1"/>
</dbReference>
<dbReference type="PROSITE" id="PS00211">
    <property type="entry name" value="ABC_TRANSPORTER_1"/>
    <property type="match status" value="1"/>
</dbReference>
<evidence type="ECO:0000313" key="7">
    <source>
        <dbReference type="Proteomes" id="UP000183162"/>
    </source>
</evidence>
<dbReference type="OrthoDB" id="9804819at2"/>
<dbReference type="GO" id="GO:0005524">
    <property type="term" value="F:ATP binding"/>
    <property type="evidence" value="ECO:0007669"/>
    <property type="project" value="UniProtKB-KW"/>
</dbReference>
<dbReference type="InterPro" id="IPR017871">
    <property type="entry name" value="ABC_transporter-like_CS"/>
</dbReference>
<feature type="domain" description="ABC transporter" evidence="5">
    <location>
        <begin position="3"/>
        <end position="228"/>
    </location>
</feature>
<dbReference type="RefSeq" id="WP_074566500.1">
    <property type="nucleotide sequence ID" value="NZ_FNGX01000002.1"/>
</dbReference>
<dbReference type="InterPro" id="IPR003593">
    <property type="entry name" value="AAA+_ATPase"/>
</dbReference>
<dbReference type="Proteomes" id="UP000183162">
    <property type="component" value="Unassembled WGS sequence"/>
</dbReference>
<dbReference type="GO" id="GO:0016887">
    <property type="term" value="F:ATP hydrolysis activity"/>
    <property type="evidence" value="ECO:0007669"/>
    <property type="project" value="InterPro"/>
</dbReference>
<keyword evidence="3" id="KW-0547">Nucleotide-binding</keyword>
<dbReference type="InterPro" id="IPR003439">
    <property type="entry name" value="ABC_transporter-like_ATP-bd"/>
</dbReference>
<sequence length="230" mass="25063">MGVQVKNLKKSFKDKEILKGISFEIEKGSVCGLLGVNGAGKSTIMKIIFGLEEADSGAVIFNGEQISEKSSADFNIGALIESPAIYMNLSAFDNLKTRALLYDISDVRIKEVLKLIGLSHTGKKKAGHFSLGMKQRLGLGMAMITNPDLLILDEPTNGLDPDGIKELLDLISHLKNTGMTILLSSHQLHEVSKVADQIVILHDGEIFYDEANTHDDDLEKLFFKIVHGGA</sequence>
<dbReference type="AlphaFoldDB" id="A0A1G9K3H8"/>
<organism evidence="6 7">
    <name type="scientific">Streptococcus equinus</name>
    <name type="common">Streptococcus bovis</name>
    <dbReference type="NCBI Taxonomy" id="1335"/>
    <lineage>
        <taxon>Bacteria</taxon>
        <taxon>Bacillati</taxon>
        <taxon>Bacillota</taxon>
        <taxon>Bacilli</taxon>
        <taxon>Lactobacillales</taxon>
        <taxon>Streptococcaceae</taxon>
        <taxon>Streptococcus</taxon>
    </lineage>
</organism>
<evidence type="ECO:0000259" key="5">
    <source>
        <dbReference type="PROSITE" id="PS50893"/>
    </source>
</evidence>
<comment type="similarity">
    <text evidence="1">Belongs to the ABC transporter superfamily.</text>
</comment>
<dbReference type="PROSITE" id="PS50893">
    <property type="entry name" value="ABC_TRANSPORTER_2"/>
    <property type="match status" value="1"/>
</dbReference>
<evidence type="ECO:0000256" key="3">
    <source>
        <dbReference type="ARBA" id="ARBA00022741"/>
    </source>
</evidence>
<dbReference type="InterPro" id="IPR027417">
    <property type="entry name" value="P-loop_NTPase"/>
</dbReference>
<dbReference type="Pfam" id="PF00005">
    <property type="entry name" value="ABC_tran"/>
    <property type="match status" value="1"/>
</dbReference>
<dbReference type="EMBL" id="FNGX01000002">
    <property type="protein sequence ID" value="SDL44460.1"/>
    <property type="molecule type" value="Genomic_DNA"/>
</dbReference>
<reference evidence="6 7" key="1">
    <citation type="submission" date="2016-10" db="EMBL/GenBank/DDBJ databases">
        <authorList>
            <person name="de Groot N.N."/>
        </authorList>
    </citation>
    <scope>NUCLEOTIDE SEQUENCE [LARGE SCALE GENOMIC DNA]</scope>
    <source>
        <strain evidence="6 7">Sb09</strain>
    </source>
</reference>
<evidence type="ECO:0000256" key="1">
    <source>
        <dbReference type="ARBA" id="ARBA00005417"/>
    </source>
</evidence>
<dbReference type="PANTHER" id="PTHR43335:SF4">
    <property type="entry name" value="ABC TRANSPORTER, ATP-BINDING PROTEIN"/>
    <property type="match status" value="1"/>
</dbReference>
<keyword evidence="4 6" id="KW-0067">ATP-binding</keyword>
<evidence type="ECO:0000256" key="4">
    <source>
        <dbReference type="ARBA" id="ARBA00022840"/>
    </source>
</evidence>
<dbReference type="CDD" id="cd03268">
    <property type="entry name" value="ABC_BcrA_bacitracin_resist"/>
    <property type="match status" value="1"/>
</dbReference>
<dbReference type="PANTHER" id="PTHR43335">
    <property type="entry name" value="ABC TRANSPORTER, ATP-BINDING PROTEIN"/>
    <property type="match status" value="1"/>
</dbReference>
<accession>A0A1G9K3H8</accession>
<evidence type="ECO:0000256" key="2">
    <source>
        <dbReference type="ARBA" id="ARBA00022448"/>
    </source>
</evidence>
<gene>
    <name evidence="6" type="ORF">SAMN05216400_0672</name>
</gene>